<evidence type="ECO:0000256" key="2">
    <source>
        <dbReference type="SAM" id="MobiDB-lite"/>
    </source>
</evidence>
<feature type="region of interest" description="Disordered" evidence="2">
    <location>
        <begin position="1"/>
        <end position="43"/>
    </location>
</feature>
<dbReference type="SUPFAM" id="SSF51905">
    <property type="entry name" value="FAD/NAD(P)-binding domain"/>
    <property type="match status" value="1"/>
</dbReference>
<proteinExistence type="predicted"/>
<sequence length="499" mass="55007">MSFEPSRPTPEAAARAAVPDGAHDDGNDAGRDARHSAADHPAHHAVHHCAYNPTYDPLVSPPGQGQDYAPTYWVATAGAPPEDDGPIQGDVDADVVIVGSGFTGLSAALTLARDFGVRALVLEANRAVWGCTSRNGGQGQNASGRLYRSQWISRWGLDTAKRLDAEIREGFEYWKSLVAQVDCDAQPGGHLYTAHRQKKMAFLANEARVMREVFGYDARMLTQAELRERYVHDHEAVGAMHEPDGVGVHPLKLAYGYLRQARALGVRVHPSSPVLSWRRDKGAILLRTPAGVVRARRVAFATGGYTAQGVNPLLDNRIMPVLSNSMVTRVLTDAERAAAGLKSTVFITDTRTLRFYYRLLPDGRMQIGSRSALHGADAQHPRHLALLREGLARKFPSLRDVEVAYSWWGWVDVSHDMMPRVTQPDPAQPVYYAFGYGGNGVAFSAQAGKRLAQRMMGKDGAPWNLPIYDSPLPGHLFAPFRRLGQGLLYRWYHLRDEHL</sequence>
<dbReference type="PANTHER" id="PTHR13847:SF281">
    <property type="entry name" value="FAD DEPENDENT OXIDOREDUCTASE DOMAIN-CONTAINING PROTEIN"/>
    <property type="match status" value="1"/>
</dbReference>
<name>A0AA42LTC3_9BURK</name>
<comment type="caution">
    <text evidence="4">The sequence shown here is derived from an EMBL/GenBank/DDBJ whole genome shotgun (WGS) entry which is preliminary data.</text>
</comment>
<evidence type="ECO:0000256" key="1">
    <source>
        <dbReference type="ARBA" id="ARBA00023002"/>
    </source>
</evidence>
<gene>
    <name evidence="4" type="ORF">N5D93_25545</name>
</gene>
<reference evidence="4" key="1">
    <citation type="submission" date="2022-09" db="EMBL/GenBank/DDBJ databases">
        <title>Intensive care unit water sources are persistently colonized with multi-drug resistant bacteria and are the site of extensive horizontal gene transfer of antibiotic resistance genes.</title>
        <authorList>
            <person name="Diorio-Toth L."/>
        </authorList>
    </citation>
    <scope>NUCLEOTIDE SEQUENCE</scope>
    <source>
        <strain evidence="4">GD03843</strain>
    </source>
</reference>
<dbReference type="Gene3D" id="3.50.50.60">
    <property type="entry name" value="FAD/NAD(P)-binding domain"/>
    <property type="match status" value="1"/>
</dbReference>
<dbReference type="Proteomes" id="UP001161094">
    <property type="component" value="Unassembled WGS sequence"/>
</dbReference>
<protein>
    <submittedName>
        <fullName evidence="4">FAD-binding oxidoreductase</fullName>
    </submittedName>
</protein>
<feature type="domain" description="FAD dependent oxidoreductase" evidence="3">
    <location>
        <begin position="94"/>
        <end position="454"/>
    </location>
</feature>
<organism evidence="4 5">
    <name type="scientific">Achromobacter spanius</name>
    <dbReference type="NCBI Taxonomy" id="217203"/>
    <lineage>
        <taxon>Bacteria</taxon>
        <taxon>Pseudomonadati</taxon>
        <taxon>Pseudomonadota</taxon>
        <taxon>Betaproteobacteria</taxon>
        <taxon>Burkholderiales</taxon>
        <taxon>Alcaligenaceae</taxon>
        <taxon>Achromobacter</taxon>
    </lineage>
</organism>
<dbReference type="InterPro" id="IPR036188">
    <property type="entry name" value="FAD/NAD-bd_sf"/>
</dbReference>
<evidence type="ECO:0000313" key="4">
    <source>
        <dbReference type="EMBL" id="MDH0739205.1"/>
    </source>
</evidence>
<dbReference type="EMBL" id="JAOCDZ010000022">
    <property type="protein sequence ID" value="MDH0739205.1"/>
    <property type="molecule type" value="Genomic_DNA"/>
</dbReference>
<dbReference type="InterPro" id="IPR006076">
    <property type="entry name" value="FAD-dep_OxRdtase"/>
</dbReference>
<evidence type="ECO:0000313" key="5">
    <source>
        <dbReference type="Proteomes" id="UP001161094"/>
    </source>
</evidence>
<dbReference type="GO" id="GO:0005737">
    <property type="term" value="C:cytoplasm"/>
    <property type="evidence" value="ECO:0007669"/>
    <property type="project" value="TreeGrafter"/>
</dbReference>
<dbReference type="Gene3D" id="3.30.9.10">
    <property type="entry name" value="D-Amino Acid Oxidase, subunit A, domain 2"/>
    <property type="match status" value="1"/>
</dbReference>
<dbReference type="PANTHER" id="PTHR13847">
    <property type="entry name" value="SARCOSINE DEHYDROGENASE-RELATED"/>
    <property type="match status" value="1"/>
</dbReference>
<dbReference type="GO" id="GO:0016491">
    <property type="term" value="F:oxidoreductase activity"/>
    <property type="evidence" value="ECO:0007669"/>
    <property type="project" value="UniProtKB-KW"/>
</dbReference>
<accession>A0AA42LTC3</accession>
<dbReference type="AlphaFoldDB" id="A0AA42LTC3"/>
<feature type="compositionally biased region" description="Basic and acidic residues" evidence="2">
    <location>
        <begin position="21"/>
        <end position="42"/>
    </location>
</feature>
<keyword evidence="1" id="KW-0560">Oxidoreductase</keyword>
<dbReference type="Pfam" id="PF01266">
    <property type="entry name" value="DAO"/>
    <property type="match status" value="1"/>
</dbReference>
<evidence type="ECO:0000259" key="3">
    <source>
        <dbReference type="Pfam" id="PF01266"/>
    </source>
</evidence>